<keyword evidence="3" id="KW-1185">Reference proteome</keyword>
<sequence>MTMSIEERAAVNAPTQQRFQLSYGDCDALGISYFAMNYPWMERTYSVWLHALGLDSDTMLEKIGAYTVGLKSECQYFTSCRVFDELVCTVVLEKLGNTSYVLGFDFTRGEDLVAHGAITYAVRGADGAKTPIPPALLEALGTLGAPRAGQGG</sequence>
<dbReference type="EMBL" id="WMBR01000010">
    <property type="protein sequence ID" value="MXP24247.1"/>
    <property type="molecule type" value="Genomic_DNA"/>
</dbReference>
<proteinExistence type="predicted"/>
<dbReference type="Proteomes" id="UP000475545">
    <property type="component" value="Unassembled WGS sequence"/>
</dbReference>
<dbReference type="Gene3D" id="3.10.129.10">
    <property type="entry name" value="Hotdog Thioesterase"/>
    <property type="match status" value="1"/>
</dbReference>
<organism evidence="2 3">
    <name type="scientific">Gordonia mangrovi</name>
    <dbReference type="NCBI Taxonomy" id="2665643"/>
    <lineage>
        <taxon>Bacteria</taxon>
        <taxon>Bacillati</taxon>
        <taxon>Actinomycetota</taxon>
        <taxon>Actinomycetes</taxon>
        <taxon>Mycobacteriales</taxon>
        <taxon>Gordoniaceae</taxon>
        <taxon>Gordonia</taxon>
    </lineage>
</organism>
<evidence type="ECO:0000313" key="3">
    <source>
        <dbReference type="Proteomes" id="UP000475545"/>
    </source>
</evidence>
<protein>
    <submittedName>
        <fullName evidence="2">Acyl-CoA thioesterase</fullName>
    </submittedName>
</protein>
<reference evidence="2 3" key="1">
    <citation type="submission" date="2019-11" db="EMBL/GenBank/DDBJ databases">
        <title>Gordonia sp. nov., a novel actinobacterium isolated from mangrove soil in Hainan.</title>
        <authorList>
            <person name="Huang X."/>
            <person name="Xie Y."/>
            <person name="Chu X."/>
            <person name="Xiao K."/>
        </authorList>
    </citation>
    <scope>NUCLEOTIDE SEQUENCE [LARGE SCALE GENOMIC DNA]</scope>
    <source>
        <strain evidence="2 3">HNM0687</strain>
    </source>
</reference>
<evidence type="ECO:0000313" key="2">
    <source>
        <dbReference type="EMBL" id="MXP24247.1"/>
    </source>
</evidence>
<dbReference type="AlphaFoldDB" id="A0A6L7GXG9"/>
<dbReference type="RefSeq" id="WP_160904447.1">
    <property type="nucleotide sequence ID" value="NZ_CP102850.1"/>
</dbReference>
<dbReference type="InterPro" id="IPR029069">
    <property type="entry name" value="HotDog_dom_sf"/>
</dbReference>
<name>A0A6L7GXG9_9ACTN</name>
<dbReference type="CDD" id="cd00586">
    <property type="entry name" value="4HBT"/>
    <property type="match status" value="1"/>
</dbReference>
<dbReference type="Pfam" id="PF03061">
    <property type="entry name" value="4HBT"/>
    <property type="match status" value="1"/>
</dbReference>
<dbReference type="InterPro" id="IPR006683">
    <property type="entry name" value="Thioestr_dom"/>
</dbReference>
<dbReference type="SUPFAM" id="SSF54637">
    <property type="entry name" value="Thioesterase/thiol ester dehydrase-isomerase"/>
    <property type="match status" value="1"/>
</dbReference>
<feature type="domain" description="Thioesterase" evidence="1">
    <location>
        <begin position="39"/>
        <end position="113"/>
    </location>
</feature>
<gene>
    <name evidence="2" type="ORF">GIY30_23265</name>
</gene>
<accession>A0A6L7GXG9</accession>
<comment type="caution">
    <text evidence="2">The sequence shown here is derived from an EMBL/GenBank/DDBJ whole genome shotgun (WGS) entry which is preliminary data.</text>
</comment>
<evidence type="ECO:0000259" key="1">
    <source>
        <dbReference type="Pfam" id="PF03061"/>
    </source>
</evidence>